<sequence>MRELGQYTRNWCPDCDTGIVYVQHHGVTTAFERVDHAEPLYVLGPDHTMSWCSAPAITYRPHRCPEDIAEQRLEHQLKISTQHGKFVPKLTAEVTKAYDVPCPECNAVAGEKCWNRTATKNPQHNRIPHKKRLFRGLVAQGLAARPLDVRGWGSNGYVLESVDVKLRPWRKGGR</sequence>
<organism evidence="1 2">
    <name type="scientific">Rhodococcus phage Reynauld</name>
    <dbReference type="NCBI Taxonomy" id="3062845"/>
    <lineage>
        <taxon>Viruses</taxon>
        <taxon>Duplodnaviria</taxon>
        <taxon>Heunggongvirae</taxon>
        <taxon>Uroviricota</taxon>
        <taxon>Caudoviricetes</taxon>
        <taxon>Caudoviricetes incertae sedis</taxon>
        <taxon>Reynauldvirus</taxon>
        <taxon>Reynauldvirus reynauld</taxon>
    </lineage>
</organism>
<reference evidence="1" key="1">
    <citation type="submission" date="2023-06" db="EMBL/GenBank/DDBJ databases">
        <authorList>
            <person name="DeJong R.J."/>
            <person name="Yoon E."/>
            <person name="Radersma M."/>
            <person name="Veenstra M."/>
            <person name="Churu J."/>
            <person name="Moleakunnel K."/>
            <person name="Weaver G."/>
            <person name="Hill E."/>
            <person name="Janvier A."/>
            <person name="Harlow L."/>
            <person name="Kramer C."/>
            <person name="Seinen K."/>
            <person name="Chen A."/>
            <person name="Minasian M."/>
            <person name="Doorn S."/>
            <person name="Dole C."/>
            <person name="Ramsey F."/>
            <person name="Nieze J."/>
            <person name="Baker A."/>
            <person name="Swierenga S."/>
            <person name="White A."/>
            <person name="Howland A."/>
            <person name="Ko C."/>
            <person name="Russell D.A."/>
            <person name="Jacobs-Sera D."/>
            <person name="Hatfull G.F."/>
        </authorList>
    </citation>
    <scope>NUCLEOTIDE SEQUENCE</scope>
</reference>
<accession>A0ACD4UHM4</accession>
<dbReference type="Proteomes" id="UP001654496">
    <property type="component" value="Segment"/>
</dbReference>
<evidence type="ECO:0000313" key="1">
    <source>
        <dbReference type="EMBL" id="WKW85519.1"/>
    </source>
</evidence>
<keyword evidence="2" id="KW-1185">Reference proteome</keyword>
<evidence type="ECO:0000313" key="2">
    <source>
        <dbReference type="Proteomes" id="UP001654496"/>
    </source>
</evidence>
<dbReference type="EMBL" id="OR159659">
    <property type="protein sequence ID" value="WKW85519.1"/>
    <property type="molecule type" value="Genomic_DNA"/>
</dbReference>
<proteinExistence type="predicted"/>
<gene>
    <name evidence="1" type="primary">67</name>
    <name evidence="1" type="ORF">SEA_REYNAULD_67</name>
</gene>
<name>A0ACD4UHM4_9CAUD</name>
<protein>
    <submittedName>
        <fullName evidence="1">Uncharacterized protein</fullName>
    </submittedName>
</protein>